<name>A0A6A3B1D7_HIBSY</name>
<feature type="transmembrane region" description="Helical" evidence="3">
    <location>
        <begin position="257"/>
        <end position="275"/>
    </location>
</feature>
<protein>
    <submittedName>
        <fullName evidence="4">Uncharacterized protein</fullName>
    </submittedName>
</protein>
<evidence type="ECO:0000313" key="5">
    <source>
        <dbReference type="Proteomes" id="UP000436088"/>
    </source>
</evidence>
<dbReference type="GO" id="GO:0015297">
    <property type="term" value="F:antiporter activity"/>
    <property type="evidence" value="ECO:0007669"/>
    <property type="project" value="InterPro"/>
</dbReference>
<dbReference type="GO" id="GO:0016020">
    <property type="term" value="C:membrane"/>
    <property type="evidence" value="ECO:0007669"/>
    <property type="project" value="InterPro"/>
</dbReference>
<evidence type="ECO:0000256" key="2">
    <source>
        <dbReference type="SAM" id="MobiDB-lite"/>
    </source>
</evidence>
<organism evidence="4 5">
    <name type="scientific">Hibiscus syriacus</name>
    <name type="common">Rose of Sharon</name>
    <dbReference type="NCBI Taxonomy" id="106335"/>
    <lineage>
        <taxon>Eukaryota</taxon>
        <taxon>Viridiplantae</taxon>
        <taxon>Streptophyta</taxon>
        <taxon>Embryophyta</taxon>
        <taxon>Tracheophyta</taxon>
        <taxon>Spermatophyta</taxon>
        <taxon>Magnoliopsida</taxon>
        <taxon>eudicotyledons</taxon>
        <taxon>Gunneridae</taxon>
        <taxon>Pentapetalae</taxon>
        <taxon>rosids</taxon>
        <taxon>malvids</taxon>
        <taxon>Malvales</taxon>
        <taxon>Malvaceae</taxon>
        <taxon>Malvoideae</taxon>
        <taxon>Hibiscus</taxon>
    </lineage>
</organism>
<dbReference type="EMBL" id="VEPZ02000934">
    <property type="protein sequence ID" value="KAE8709668.1"/>
    <property type="molecule type" value="Genomic_DNA"/>
</dbReference>
<dbReference type="Pfam" id="PF01554">
    <property type="entry name" value="MatE"/>
    <property type="match status" value="1"/>
</dbReference>
<feature type="transmembrane region" description="Helical" evidence="3">
    <location>
        <begin position="77"/>
        <end position="101"/>
    </location>
</feature>
<keyword evidence="3" id="KW-0812">Transmembrane</keyword>
<dbReference type="AlphaFoldDB" id="A0A6A3B1D7"/>
<keyword evidence="5" id="KW-1185">Reference proteome</keyword>
<gene>
    <name evidence="4" type="ORF">F3Y22_tig00110328pilonHSYRG00116</name>
</gene>
<dbReference type="PANTHER" id="PTHR11206">
    <property type="entry name" value="MULTIDRUG RESISTANCE PROTEIN"/>
    <property type="match status" value="1"/>
</dbReference>
<keyword evidence="3" id="KW-0472">Membrane</keyword>
<feature type="region of interest" description="Disordered" evidence="2">
    <location>
        <begin position="289"/>
        <end position="310"/>
    </location>
</feature>
<keyword evidence="3" id="KW-1133">Transmembrane helix</keyword>
<dbReference type="GO" id="GO:0042910">
    <property type="term" value="F:xenobiotic transmembrane transporter activity"/>
    <property type="evidence" value="ECO:0007669"/>
    <property type="project" value="InterPro"/>
</dbReference>
<comment type="caution">
    <text evidence="4">The sequence shown here is derived from an EMBL/GenBank/DDBJ whole genome shotgun (WGS) entry which is preliminary data.</text>
</comment>
<evidence type="ECO:0000256" key="3">
    <source>
        <dbReference type="SAM" id="Phobius"/>
    </source>
</evidence>
<dbReference type="InterPro" id="IPR002528">
    <property type="entry name" value="MATE_fam"/>
</dbReference>
<feature type="transmembrane region" description="Helical" evidence="3">
    <location>
        <begin position="121"/>
        <end position="144"/>
    </location>
</feature>
<accession>A0A6A3B1D7</accession>
<sequence length="338" mass="36114">MEYGENSKDKGVKREEIIKEVKKQLQLSAPLIALSSASLATSFATVLGFNLLHWTLCGQSYEAKQYRMLGTHTQQAMVVLSLITVPLAIVLPNAYSILVALGQDPEISRAAGAVGLGNTGAALAGSISYWITAPSAVMLGIMVIPNTGVPVGSSSESGVGNFCDYNLELKIQKPRLAVRVALVLAVAQAFGGIGTDADEQCFGIRLWFSSSNLGIARRCGWQKIGAYVNLGSYYIVGIPLSIVLAFVFHLGTKGLCLGIRAALFTQMMFLLIITARTNWEQENFKEVYSSSDTGAPAPKRSSSASSSSDGDFLVDIEPDKEGILGGWFSIVFLAKTDL</sequence>
<reference evidence="4" key="1">
    <citation type="submission" date="2019-09" db="EMBL/GenBank/DDBJ databases">
        <title>Draft genome information of white flower Hibiscus syriacus.</title>
        <authorList>
            <person name="Kim Y.-M."/>
        </authorList>
    </citation>
    <scope>NUCLEOTIDE SEQUENCE [LARGE SCALE GENOMIC DNA]</scope>
    <source>
        <strain evidence="4">YM2019G1</strain>
    </source>
</reference>
<dbReference type="Proteomes" id="UP000436088">
    <property type="component" value="Unassembled WGS sequence"/>
</dbReference>
<evidence type="ECO:0000256" key="1">
    <source>
        <dbReference type="ARBA" id="ARBA00010199"/>
    </source>
</evidence>
<feature type="transmembrane region" description="Helical" evidence="3">
    <location>
        <begin position="227"/>
        <end position="251"/>
    </location>
</feature>
<proteinExistence type="inferred from homology"/>
<evidence type="ECO:0000313" key="4">
    <source>
        <dbReference type="EMBL" id="KAE8709668.1"/>
    </source>
</evidence>
<comment type="similarity">
    <text evidence="1">Belongs to the multi antimicrobial extrusion (MATE) (TC 2.A.66.1) family.</text>
</comment>
<feature type="transmembrane region" description="Helical" evidence="3">
    <location>
        <begin position="31"/>
        <end position="56"/>
    </location>
</feature>